<proteinExistence type="predicted"/>
<organism evidence="1 2">
    <name type="scientific">Paramecium octaurelia</name>
    <dbReference type="NCBI Taxonomy" id="43137"/>
    <lineage>
        <taxon>Eukaryota</taxon>
        <taxon>Sar</taxon>
        <taxon>Alveolata</taxon>
        <taxon>Ciliophora</taxon>
        <taxon>Intramacronucleata</taxon>
        <taxon>Oligohymenophorea</taxon>
        <taxon>Peniculida</taxon>
        <taxon>Parameciidae</taxon>
        <taxon>Paramecium</taxon>
    </lineage>
</organism>
<comment type="caution">
    <text evidence="1">The sequence shown here is derived from an EMBL/GenBank/DDBJ whole genome shotgun (WGS) entry which is preliminary data.</text>
</comment>
<dbReference type="EMBL" id="CAJJDP010000006">
    <property type="protein sequence ID" value="CAD8135995.1"/>
    <property type="molecule type" value="Genomic_DNA"/>
</dbReference>
<dbReference type="Proteomes" id="UP000683925">
    <property type="component" value="Unassembled WGS sequence"/>
</dbReference>
<protein>
    <submittedName>
        <fullName evidence="1">Uncharacterized protein</fullName>
    </submittedName>
</protein>
<name>A0A8S1S897_PAROT</name>
<sequence length="151" mass="18272">MSSLLRFNEFNCSFSPPQDFEKTKFNNLFTQILKFFPQRSKQIIIYLIQNINQNQLKEILLKLLKKSILTFTPFALTQTFRQIQIQCLFCPFSWECRIKYSIYEKQTSTKQKWQKYLSFIQLKNNYRGKQLRDLSYYICKTQSQCTKIAIE</sequence>
<evidence type="ECO:0000313" key="1">
    <source>
        <dbReference type="EMBL" id="CAD8135995.1"/>
    </source>
</evidence>
<reference evidence="1" key="1">
    <citation type="submission" date="2021-01" db="EMBL/GenBank/DDBJ databases">
        <authorList>
            <consortium name="Genoscope - CEA"/>
            <person name="William W."/>
        </authorList>
    </citation>
    <scope>NUCLEOTIDE SEQUENCE</scope>
</reference>
<gene>
    <name evidence="1" type="ORF">POCTA_138.1.T0070135</name>
</gene>
<dbReference type="AlphaFoldDB" id="A0A8S1S897"/>
<evidence type="ECO:0000313" key="2">
    <source>
        <dbReference type="Proteomes" id="UP000683925"/>
    </source>
</evidence>
<accession>A0A8S1S897</accession>
<keyword evidence="2" id="KW-1185">Reference proteome</keyword>